<feature type="compositionally biased region" description="Acidic residues" evidence="1">
    <location>
        <begin position="119"/>
        <end position="130"/>
    </location>
</feature>
<dbReference type="EMBL" id="JAXOVC010000001">
    <property type="protein sequence ID" value="KAK4506370.1"/>
    <property type="molecule type" value="Genomic_DNA"/>
</dbReference>
<evidence type="ECO:0000256" key="1">
    <source>
        <dbReference type="SAM" id="MobiDB-lite"/>
    </source>
</evidence>
<dbReference type="Proteomes" id="UP001305779">
    <property type="component" value="Unassembled WGS sequence"/>
</dbReference>
<accession>A0ABR0EZ77</accession>
<organism evidence="2 3">
    <name type="scientific">Zasmidium cellare</name>
    <name type="common">Wine cellar mold</name>
    <name type="synonym">Racodium cellare</name>
    <dbReference type="NCBI Taxonomy" id="395010"/>
    <lineage>
        <taxon>Eukaryota</taxon>
        <taxon>Fungi</taxon>
        <taxon>Dikarya</taxon>
        <taxon>Ascomycota</taxon>
        <taxon>Pezizomycotina</taxon>
        <taxon>Dothideomycetes</taxon>
        <taxon>Dothideomycetidae</taxon>
        <taxon>Mycosphaerellales</taxon>
        <taxon>Mycosphaerellaceae</taxon>
        <taxon>Zasmidium</taxon>
    </lineage>
</organism>
<comment type="caution">
    <text evidence="2">The sequence shown here is derived from an EMBL/GenBank/DDBJ whole genome shotgun (WGS) entry which is preliminary data.</text>
</comment>
<keyword evidence="3" id="KW-1185">Reference proteome</keyword>
<reference evidence="2 3" key="1">
    <citation type="journal article" date="2023" name="G3 (Bethesda)">
        <title>A chromosome-level genome assembly of Zasmidium syzygii isolated from banana leaves.</title>
        <authorList>
            <person name="van Westerhoven A.C."/>
            <person name="Mehrabi R."/>
            <person name="Talebi R."/>
            <person name="Steentjes M.B.F."/>
            <person name="Corcolon B."/>
            <person name="Chong P.A."/>
            <person name="Kema G.H.J."/>
            <person name="Seidl M.F."/>
        </authorList>
    </citation>
    <scope>NUCLEOTIDE SEQUENCE [LARGE SCALE GENOMIC DNA]</scope>
    <source>
        <strain evidence="2 3">P124</strain>
    </source>
</reference>
<evidence type="ECO:0000313" key="3">
    <source>
        <dbReference type="Proteomes" id="UP001305779"/>
    </source>
</evidence>
<name>A0ABR0EZ77_ZASCE</name>
<evidence type="ECO:0000313" key="2">
    <source>
        <dbReference type="EMBL" id="KAK4506370.1"/>
    </source>
</evidence>
<feature type="compositionally biased region" description="Basic and acidic residues" evidence="1">
    <location>
        <begin position="136"/>
        <end position="164"/>
    </location>
</feature>
<protein>
    <submittedName>
        <fullName evidence="2">Uncharacterized protein</fullName>
    </submittedName>
</protein>
<feature type="compositionally biased region" description="Basic and acidic residues" evidence="1">
    <location>
        <begin position="107"/>
        <end position="118"/>
    </location>
</feature>
<proteinExistence type="predicted"/>
<sequence>MANRKQINEYFTNDTIHTYYALDKSMMKAHTADRNDDAEATARSLLENADLPLLLRARACMILGCGESPDFIDMAKESMRVAELGLGAGELGKNLVEDCNKVLEEAQVAADEKAKEEKGDDEDEEEEEGMELVWRAGEHEDDEKNGQAEGDGKGQAKSSKESMQ</sequence>
<gene>
    <name evidence="2" type="ORF">PRZ48_000100</name>
</gene>
<feature type="region of interest" description="Disordered" evidence="1">
    <location>
        <begin position="107"/>
        <end position="164"/>
    </location>
</feature>